<evidence type="ECO:0000313" key="4">
    <source>
        <dbReference type="EMBL" id="XBP72490.1"/>
    </source>
</evidence>
<sequence length="328" mass="35234">MNHDATPALDPKEFRAALGSFATGVTVITARAADGTAVGLTANSFNSVSIDPPMVLWSLSKRAYSLPVFTASEHWAVHVLAADQEPLSNRFARAGEDKFAGLDLEDNVASLPLLKGCAARFQCKTSFQYEGGDHIIFVGEVTSFERSDHPPLVFHAGRYALATQKDPSLPQARSARVAGGFSEDLLGYLLGRAFFQFHEGLRSKLNAHGLSDPQWWVIAALTAKDGVTAQAVDAAISYSLGCASEPILQSLLPTGWLAVEGVDEQGIAIYCLTTSGRDRSLHLLAAAKSIEVDMIARIGYADGALLKTLLHKFIHQTDPGLPDLWCNV</sequence>
<evidence type="ECO:0000256" key="2">
    <source>
        <dbReference type="ARBA" id="ARBA00023002"/>
    </source>
</evidence>
<dbReference type="PANTHER" id="PTHR30466">
    <property type="entry name" value="FLAVIN REDUCTASE"/>
    <property type="match status" value="1"/>
</dbReference>
<accession>A0AAU7LXX2</accession>
<evidence type="ECO:0000259" key="3">
    <source>
        <dbReference type="SMART" id="SM00903"/>
    </source>
</evidence>
<organism evidence="4">
    <name type="scientific">Polaromonas hydrogenivorans</name>
    <dbReference type="NCBI Taxonomy" id="335476"/>
    <lineage>
        <taxon>Bacteria</taxon>
        <taxon>Pseudomonadati</taxon>
        <taxon>Pseudomonadota</taxon>
        <taxon>Betaproteobacteria</taxon>
        <taxon>Burkholderiales</taxon>
        <taxon>Comamonadaceae</taxon>
        <taxon>Polaromonas</taxon>
    </lineage>
</organism>
<dbReference type="InterPro" id="IPR002563">
    <property type="entry name" value="Flavin_Rdtase-like_dom"/>
</dbReference>
<dbReference type="SUPFAM" id="SSF50475">
    <property type="entry name" value="FMN-binding split barrel"/>
    <property type="match status" value="1"/>
</dbReference>
<dbReference type="InterPro" id="IPR012349">
    <property type="entry name" value="Split_barrel_FMN-bd"/>
</dbReference>
<dbReference type="InterPro" id="IPR036390">
    <property type="entry name" value="WH_DNA-bd_sf"/>
</dbReference>
<protein>
    <submittedName>
        <fullName evidence="4">Flavin reductase family protein</fullName>
        <ecNumber evidence="4">1.-.-.-</ecNumber>
    </submittedName>
</protein>
<dbReference type="InterPro" id="IPR050268">
    <property type="entry name" value="NADH-dep_flavin_reductase"/>
</dbReference>
<dbReference type="EMBL" id="CP157676">
    <property type="protein sequence ID" value="XBP72490.1"/>
    <property type="molecule type" value="Genomic_DNA"/>
</dbReference>
<dbReference type="SMART" id="SM00903">
    <property type="entry name" value="Flavin_Reduct"/>
    <property type="match status" value="1"/>
</dbReference>
<feature type="domain" description="Flavin reductase like" evidence="3">
    <location>
        <begin position="18"/>
        <end position="161"/>
    </location>
</feature>
<dbReference type="Gene3D" id="2.30.110.10">
    <property type="entry name" value="Electron Transport, Fmn-binding Protein, Chain A"/>
    <property type="match status" value="1"/>
</dbReference>
<dbReference type="PANTHER" id="PTHR30466:SF11">
    <property type="entry name" value="FLAVIN-DEPENDENT MONOOXYGENASE, REDUCTASE SUBUNIT HSAB"/>
    <property type="match status" value="1"/>
</dbReference>
<dbReference type="GO" id="GO:0010181">
    <property type="term" value="F:FMN binding"/>
    <property type="evidence" value="ECO:0007669"/>
    <property type="project" value="InterPro"/>
</dbReference>
<dbReference type="Pfam" id="PF01613">
    <property type="entry name" value="Flavin_Reduct"/>
    <property type="match status" value="1"/>
</dbReference>
<dbReference type="AlphaFoldDB" id="A0AAU7LXX2"/>
<geneLocation type="plasmid" evidence="4">
    <name>p1</name>
</geneLocation>
<proteinExistence type="inferred from homology"/>
<keyword evidence="2 4" id="KW-0560">Oxidoreductase</keyword>
<evidence type="ECO:0000256" key="1">
    <source>
        <dbReference type="ARBA" id="ARBA00008898"/>
    </source>
</evidence>
<dbReference type="InterPro" id="IPR036388">
    <property type="entry name" value="WH-like_DNA-bd_sf"/>
</dbReference>
<dbReference type="RefSeq" id="WP_349282105.1">
    <property type="nucleotide sequence ID" value="NZ_CBCSCU010000025.1"/>
</dbReference>
<gene>
    <name evidence="4" type="ORF">ABLV49_22490</name>
</gene>
<reference evidence="4" key="1">
    <citation type="submission" date="2024-05" db="EMBL/GenBank/DDBJ databases">
        <authorList>
            <person name="Bunk B."/>
            <person name="Swiderski J."/>
            <person name="Sproer C."/>
            <person name="Thiel V."/>
        </authorList>
    </citation>
    <scope>NUCLEOTIDE SEQUENCE</scope>
    <source>
        <strain evidence="4">DSM 17735</strain>
        <plasmid evidence="4">p1</plasmid>
    </source>
</reference>
<dbReference type="EC" id="1.-.-.-" evidence="4"/>
<dbReference type="GO" id="GO:0042602">
    <property type="term" value="F:riboflavin reductase (NADPH) activity"/>
    <property type="evidence" value="ECO:0007669"/>
    <property type="project" value="TreeGrafter"/>
</dbReference>
<dbReference type="SUPFAM" id="SSF46785">
    <property type="entry name" value="Winged helix' DNA-binding domain"/>
    <property type="match status" value="1"/>
</dbReference>
<name>A0AAU7LXX2_9BURK</name>
<comment type="similarity">
    <text evidence="1">Belongs to the non-flavoprotein flavin reductase family.</text>
</comment>
<keyword evidence="4" id="KW-0614">Plasmid</keyword>
<dbReference type="Gene3D" id="1.10.10.10">
    <property type="entry name" value="Winged helix-like DNA-binding domain superfamily/Winged helix DNA-binding domain"/>
    <property type="match status" value="1"/>
</dbReference>